<evidence type="ECO:0008006" key="3">
    <source>
        <dbReference type="Google" id="ProtNLM"/>
    </source>
</evidence>
<sequence length="264" mass="28007">MAEDEPAAKRSKVCGCKMTEGAAAGTLVDCLGLVAPEPGKPFHTLILSTSSCSTDTFAGEYYARVDNAFWYIAGLRLGLTPERTMLGKLNPANNKTAHKIPSNYAAAFVEEHPKADYAGQCAALTGAGFGLWTVLSRCSVPDGHDKITAANSEANAIRALCEERGVTRVVLAEGTKCEQAFALFNEDWLKSGLLTLGPMDRLPGGPARFKQKKFDAVRGGAAAGGVELTVCISTQNAVKGLYADKRADWMRKAFAEDAPGDDAL</sequence>
<dbReference type="EMBL" id="JBBJCI010000032">
    <property type="protein sequence ID" value="KAK7254068.1"/>
    <property type="molecule type" value="Genomic_DNA"/>
</dbReference>
<keyword evidence="2" id="KW-1185">Reference proteome</keyword>
<dbReference type="Gene3D" id="3.40.470.10">
    <property type="entry name" value="Uracil-DNA glycosylase-like domain"/>
    <property type="match status" value="1"/>
</dbReference>
<protein>
    <recommendedName>
        <fullName evidence="3">Uracil-DNA glycosylase-like domain-containing protein</fullName>
    </recommendedName>
</protein>
<dbReference type="InterPro" id="IPR036895">
    <property type="entry name" value="Uracil-DNA_glycosylase-like_sf"/>
</dbReference>
<reference evidence="1 2" key="1">
    <citation type="submission" date="2024-03" db="EMBL/GenBank/DDBJ databases">
        <title>Aureococcus anophagefferens CCMP1851 and Kratosvirus quantuckense: Draft genome of a second virus-susceptible host strain in the model system.</title>
        <authorList>
            <person name="Chase E."/>
            <person name="Truchon A.R."/>
            <person name="Schepens W."/>
            <person name="Wilhelm S.W."/>
        </authorList>
    </citation>
    <scope>NUCLEOTIDE SEQUENCE [LARGE SCALE GENOMIC DNA]</scope>
    <source>
        <strain evidence="1 2">CCMP1851</strain>
    </source>
</reference>
<evidence type="ECO:0000313" key="1">
    <source>
        <dbReference type="EMBL" id="KAK7254068.1"/>
    </source>
</evidence>
<dbReference type="Proteomes" id="UP001363151">
    <property type="component" value="Unassembled WGS sequence"/>
</dbReference>
<accession>A0ABR1GDW0</accession>
<comment type="caution">
    <text evidence="1">The sequence shown here is derived from an EMBL/GenBank/DDBJ whole genome shotgun (WGS) entry which is preliminary data.</text>
</comment>
<organism evidence="1 2">
    <name type="scientific">Aureococcus anophagefferens</name>
    <name type="common">Harmful bloom alga</name>
    <dbReference type="NCBI Taxonomy" id="44056"/>
    <lineage>
        <taxon>Eukaryota</taxon>
        <taxon>Sar</taxon>
        <taxon>Stramenopiles</taxon>
        <taxon>Ochrophyta</taxon>
        <taxon>Pelagophyceae</taxon>
        <taxon>Pelagomonadales</taxon>
        <taxon>Pelagomonadaceae</taxon>
        <taxon>Aureococcus</taxon>
    </lineage>
</organism>
<name>A0ABR1GDW0_AURAN</name>
<gene>
    <name evidence="1" type="ORF">SO694_00008135</name>
</gene>
<evidence type="ECO:0000313" key="2">
    <source>
        <dbReference type="Proteomes" id="UP001363151"/>
    </source>
</evidence>
<proteinExistence type="predicted"/>